<feature type="transmembrane region" description="Helical" evidence="1">
    <location>
        <begin position="253"/>
        <end position="270"/>
    </location>
</feature>
<feature type="transmembrane region" description="Helical" evidence="1">
    <location>
        <begin position="103"/>
        <end position="124"/>
    </location>
</feature>
<dbReference type="InterPro" id="IPR002541">
    <property type="entry name" value="Cyt_c_assembly"/>
</dbReference>
<protein>
    <submittedName>
        <fullName evidence="3">ABC-type uncharacterized transport system, permease component</fullName>
    </submittedName>
</protein>
<name>A0AAQ1JNG1_9GAMM</name>
<feature type="transmembrane region" description="Helical" evidence="1">
    <location>
        <begin position="48"/>
        <end position="69"/>
    </location>
</feature>
<feature type="domain" description="Cytochrome c assembly protein" evidence="2">
    <location>
        <begin position="52"/>
        <end position="277"/>
    </location>
</feature>
<feature type="transmembrane region" description="Helical" evidence="1">
    <location>
        <begin position="225"/>
        <end position="241"/>
    </location>
</feature>
<feature type="transmembrane region" description="Helical" evidence="1">
    <location>
        <begin position="75"/>
        <end position="96"/>
    </location>
</feature>
<reference evidence="3 4" key="1">
    <citation type="submission" date="2016-10" db="EMBL/GenBank/DDBJ databases">
        <authorList>
            <person name="Varghese N."/>
            <person name="Submissions S."/>
        </authorList>
    </citation>
    <scope>NUCLEOTIDE SEQUENCE [LARGE SCALE GENOMIC DNA]</scope>
    <source>
        <strain evidence="3 4">CECT 8317</strain>
    </source>
</reference>
<dbReference type="Pfam" id="PF01578">
    <property type="entry name" value="Cytochrom_C_asm"/>
    <property type="match status" value="1"/>
</dbReference>
<evidence type="ECO:0000259" key="2">
    <source>
        <dbReference type="Pfam" id="PF01578"/>
    </source>
</evidence>
<organism evidence="3 4">
    <name type="scientific">Halopseudomonas aestusnigri</name>
    <dbReference type="NCBI Taxonomy" id="857252"/>
    <lineage>
        <taxon>Bacteria</taxon>
        <taxon>Pseudomonadati</taxon>
        <taxon>Pseudomonadota</taxon>
        <taxon>Gammaproteobacteria</taxon>
        <taxon>Pseudomonadales</taxon>
        <taxon>Pseudomonadaceae</taxon>
        <taxon>Halopseudomonas</taxon>
    </lineage>
</organism>
<feature type="transmembrane region" description="Helical" evidence="1">
    <location>
        <begin position="144"/>
        <end position="169"/>
    </location>
</feature>
<gene>
    <name evidence="3" type="ORF">SAMN05216586_101163</name>
</gene>
<feature type="transmembrane region" description="Helical" evidence="1">
    <location>
        <begin position="17"/>
        <end position="36"/>
    </location>
</feature>
<dbReference type="EMBL" id="FNVE01000001">
    <property type="protein sequence ID" value="SEF48561.1"/>
    <property type="molecule type" value="Genomic_DNA"/>
</dbReference>
<dbReference type="Proteomes" id="UP000243518">
    <property type="component" value="Unassembled WGS sequence"/>
</dbReference>
<keyword evidence="1" id="KW-0812">Transmembrane</keyword>
<proteinExistence type="predicted"/>
<evidence type="ECO:0000256" key="1">
    <source>
        <dbReference type="SAM" id="Phobius"/>
    </source>
</evidence>
<evidence type="ECO:0000313" key="4">
    <source>
        <dbReference type="Proteomes" id="UP000243518"/>
    </source>
</evidence>
<accession>A0AAQ1JNG1</accession>
<dbReference type="AlphaFoldDB" id="A0AAQ1JNG1"/>
<comment type="caution">
    <text evidence="3">The sequence shown here is derived from an EMBL/GenBank/DDBJ whole genome shotgun (WGS) entry which is preliminary data.</text>
</comment>
<feature type="transmembrane region" description="Helical" evidence="1">
    <location>
        <begin position="190"/>
        <end position="213"/>
    </location>
</feature>
<evidence type="ECO:0000313" key="3">
    <source>
        <dbReference type="EMBL" id="SEF48561.1"/>
    </source>
</evidence>
<sequence>MPHCGFVDNRSQGRMTALAPSLLAAGFYISGILYQMHCLGKRLAVNASLLRAIGLIALLAHAVSLYIQLTTPQGFALGLFNIGSLISWLVVAVTLVSSFRAPVTSLLLGLYPLALITALLAGFFPEQGTTLATDQDGLLVHILLSVLAYGIFTIAAFQATLLAVQDYQLKHKHPTRFIRTFPPLQTMEQLLFQFLLCGEVLLTLALISGFVFLENMFAQHVAHKTLLSCLAWVVFGILLWGRHFRGWRGSNAIRWTLAGFLLLMLAYFGSKLVRELLLAA</sequence>
<dbReference type="GO" id="GO:0020037">
    <property type="term" value="F:heme binding"/>
    <property type="evidence" value="ECO:0007669"/>
    <property type="project" value="InterPro"/>
</dbReference>
<dbReference type="InterPro" id="IPR052372">
    <property type="entry name" value="YpjD/HemX"/>
</dbReference>
<keyword evidence="1" id="KW-1133">Transmembrane helix</keyword>
<keyword evidence="4" id="KW-1185">Reference proteome</keyword>
<dbReference type="GO" id="GO:0005886">
    <property type="term" value="C:plasma membrane"/>
    <property type="evidence" value="ECO:0007669"/>
    <property type="project" value="TreeGrafter"/>
</dbReference>
<keyword evidence="1" id="KW-0472">Membrane</keyword>
<dbReference type="PANTHER" id="PTHR38034:SF1">
    <property type="entry name" value="INNER MEMBRANE PROTEIN YPJD"/>
    <property type="match status" value="1"/>
</dbReference>
<dbReference type="GO" id="GO:0017004">
    <property type="term" value="P:cytochrome complex assembly"/>
    <property type="evidence" value="ECO:0007669"/>
    <property type="project" value="InterPro"/>
</dbReference>
<dbReference type="PANTHER" id="PTHR38034">
    <property type="entry name" value="INNER MEMBRANE PROTEIN YPJD"/>
    <property type="match status" value="1"/>
</dbReference>